<evidence type="ECO:0000256" key="1">
    <source>
        <dbReference type="ARBA" id="ARBA00001052"/>
    </source>
</evidence>
<evidence type="ECO:0000313" key="6">
    <source>
        <dbReference type="EMBL" id="SVA43962.1"/>
    </source>
</evidence>
<keyword evidence="4" id="KW-0378">Hydrolase</keyword>
<evidence type="ECO:0000256" key="2">
    <source>
        <dbReference type="ARBA" id="ARBA00005080"/>
    </source>
</evidence>
<proteinExistence type="predicted"/>
<dbReference type="Gene3D" id="1.10.286.10">
    <property type="match status" value="1"/>
</dbReference>
<comment type="pathway">
    <text evidence="2">Cofactor biosynthesis; 7,8-dihydroneopterin triphosphate biosynthesis; 7,8-dihydroneopterin triphosphate from GTP: step 1/1.</text>
</comment>
<gene>
    <name evidence="6" type="ORF">METZ01_LOCUS96816</name>
</gene>
<dbReference type="PANTHER" id="PTHR11109:SF7">
    <property type="entry name" value="GTP CYCLOHYDROLASE 1"/>
    <property type="match status" value="1"/>
</dbReference>
<dbReference type="GO" id="GO:0005737">
    <property type="term" value="C:cytoplasm"/>
    <property type="evidence" value="ECO:0007669"/>
    <property type="project" value="TreeGrafter"/>
</dbReference>
<sequence length="227" mass="25848">MTLGKVSTQIRQRLIDAGIRFHANDNISEYIYENEKEQLELEVQETFQKVLDTLVIDTENDHNTRNTARRVAKMYVREIFGGRFNPRPAVTSFPNMGYKSLYTSGPISVRSTCAHHFQNIVGNAWVGIIPEDEVIGLSKFNRLVHHIAERPQIQEEMTTEIANELSLYAKTKHVAVVVKAEHHCMTQRGVKEHESDMTTAIMLGAFSEDPALKQEFYDICLSMKGHG</sequence>
<dbReference type="FunFam" id="3.30.1130.10:FF:000001">
    <property type="entry name" value="GTP cyclohydrolase 1"/>
    <property type="match status" value="1"/>
</dbReference>
<dbReference type="InterPro" id="IPR001474">
    <property type="entry name" value="GTP_CycHdrlase_I"/>
</dbReference>
<dbReference type="UniPathway" id="UPA00848">
    <property type="reaction ID" value="UER00151"/>
</dbReference>
<dbReference type="GO" id="GO:0046654">
    <property type="term" value="P:tetrahydrofolate biosynthetic process"/>
    <property type="evidence" value="ECO:0007669"/>
    <property type="project" value="InterPro"/>
</dbReference>
<dbReference type="GO" id="GO:0008270">
    <property type="term" value="F:zinc ion binding"/>
    <property type="evidence" value="ECO:0007669"/>
    <property type="project" value="TreeGrafter"/>
</dbReference>
<dbReference type="AlphaFoldDB" id="A0A381VUL3"/>
<dbReference type="EC" id="3.5.4.16" evidence="3"/>
<protein>
    <recommendedName>
        <fullName evidence="3">GTP cyclohydrolase I</fullName>
        <ecNumber evidence="3">3.5.4.16</ecNumber>
    </recommendedName>
</protein>
<dbReference type="EMBL" id="UINC01009826">
    <property type="protein sequence ID" value="SVA43962.1"/>
    <property type="molecule type" value="Genomic_DNA"/>
</dbReference>
<evidence type="ECO:0000256" key="4">
    <source>
        <dbReference type="ARBA" id="ARBA00022801"/>
    </source>
</evidence>
<dbReference type="InterPro" id="IPR020602">
    <property type="entry name" value="GTP_CycHdrlase_I_dom"/>
</dbReference>
<dbReference type="PANTHER" id="PTHR11109">
    <property type="entry name" value="GTP CYCLOHYDROLASE I"/>
    <property type="match status" value="1"/>
</dbReference>
<comment type="catalytic activity">
    <reaction evidence="1">
        <text>GTP + H2O = 7,8-dihydroneopterin 3'-triphosphate + formate + H(+)</text>
        <dbReference type="Rhea" id="RHEA:17473"/>
        <dbReference type="ChEBI" id="CHEBI:15377"/>
        <dbReference type="ChEBI" id="CHEBI:15378"/>
        <dbReference type="ChEBI" id="CHEBI:15740"/>
        <dbReference type="ChEBI" id="CHEBI:37565"/>
        <dbReference type="ChEBI" id="CHEBI:58462"/>
        <dbReference type="EC" id="3.5.4.16"/>
    </reaction>
</comment>
<dbReference type="GO" id="GO:0005525">
    <property type="term" value="F:GTP binding"/>
    <property type="evidence" value="ECO:0007669"/>
    <property type="project" value="TreeGrafter"/>
</dbReference>
<dbReference type="InterPro" id="IPR043134">
    <property type="entry name" value="GTP-CH-I_N"/>
</dbReference>
<dbReference type="Pfam" id="PF01227">
    <property type="entry name" value="GTP_cyclohydroI"/>
    <property type="match status" value="1"/>
</dbReference>
<dbReference type="SUPFAM" id="SSF55620">
    <property type="entry name" value="Tetrahydrobiopterin biosynthesis enzymes-like"/>
    <property type="match status" value="1"/>
</dbReference>
<organism evidence="6">
    <name type="scientific">marine metagenome</name>
    <dbReference type="NCBI Taxonomy" id="408172"/>
    <lineage>
        <taxon>unclassified sequences</taxon>
        <taxon>metagenomes</taxon>
        <taxon>ecological metagenomes</taxon>
    </lineage>
</organism>
<reference evidence="6" key="1">
    <citation type="submission" date="2018-05" db="EMBL/GenBank/DDBJ databases">
        <authorList>
            <person name="Lanie J.A."/>
            <person name="Ng W.-L."/>
            <person name="Kazmierczak K.M."/>
            <person name="Andrzejewski T.M."/>
            <person name="Davidsen T.M."/>
            <person name="Wayne K.J."/>
            <person name="Tettelin H."/>
            <person name="Glass J.I."/>
            <person name="Rusch D."/>
            <person name="Podicherti R."/>
            <person name="Tsui H.-C.T."/>
            <person name="Winkler M.E."/>
        </authorList>
    </citation>
    <scope>NUCLEOTIDE SEQUENCE</scope>
</reference>
<dbReference type="InterPro" id="IPR043133">
    <property type="entry name" value="GTP-CH-I_C/QueF"/>
</dbReference>
<feature type="domain" description="GTP cyclohydrolase I" evidence="5">
    <location>
        <begin position="44"/>
        <end position="219"/>
    </location>
</feature>
<dbReference type="Gene3D" id="3.30.1130.10">
    <property type="match status" value="1"/>
</dbReference>
<dbReference type="GO" id="GO:0006729">
    <property type="term" value="P:tetrahydrobiopterin biosynthetic process"/>
    <property type="evidence" value="ECO:0007669"/>
    <property type="project" value="TreeGrafter"/>
</dbReference>
<dbReference type="GO" id="GO:0003934">
    <property type="term" value="F:GTP cyclohydrolase I activity"/>
    <property type="evidence" value="ECO:0007669"/>
    <property type="project" value="UniProtKB-EC"/>
</dbReference>
<evidence type="ECO:0000259" key="5">
    <source>
        <dbReference type="Pfam" id="PF01227"/>
    </source>
</evidence>
<accession>A0A381VUL3</accession>
<evidence type="ECO:0000256" key="3">
    <source>
        <dbReference type="ARBA" id="ARBA00012715"/>
    </source>
</evidence>
<name>A0A381VUL3_9ZZZZ</name>